<evidence type="ECO:0000313" key="2">
    <source>
        <dbReference type="EMBL" id="EKM51320.1"/>
    </source>
</evidence>
<dbReference type="KEGG" id="pco:PHACADRAFT_177971"/>
<feature type="region of interest" description="Disordered" evidence="1">
    <location>
        <begin position="207"/>
        <end position="226"/>
    </location>
</feature>
<dbReference type="RefSeq" id="XP_007400465.1">
    <property type="nucleotide sequence ID" value="XM_007400403.1"/>
</dbReference>
<evidence type="ECO:0000313" key="3">
    <source>
        <dbReference type="Proteomes" id="UP000008370"/>
    </source>
</evidence>
<organism evidence="2 3">
    <name type="scientific">Phanerochaete carnosa (strain HHB-10118-sp)</name>
    <name type="common">White-rot fungus</name>
    <name type="synonym">Peniophora carnosa</name>
    <dbReference type="NCBI Taxonomy" id="650164"/>
    <lineage>
        <taxon>Eukaryota</taxon>
        <taxon>Fungi</taxon>
        <taxon>Dikarya</taxon>
        <taxon>Basidiomycota</taxon>
        <taxon>Agaricomycotina</taxon>
        <taxon>Agaricomycetes</taxon>
        <taxon>Polyporales</taxon>
        <taxon>Phanerochaetaceae</taxon>
        <taxon>Phanerochaete</taxon>
    </lineage>
</organism>
<dbReference type="HOGENOM" id="CLU_1046252_0_0_1"/>
<dbReference type="OrthoDB" id="10555914at2759"/>
<reference evidence="2 3" key="1">
    <citation type="journal article" date="2012" name="BMC Genomics">
        <title>Comparative genomics of the white-rot fungi, Phanerochaete carnosa and P. chrysosporium, to elucidate the genetic basis of the distinct wood types they colonize.</title>
        <authorList>
            <person name="Suzuki H."/>
            <person name="MacDonald J."/>
            <person name="Syed K."/>
            <person name="Salamov A."/>
            <person name="Hori C."/>
            <person name="Aerts A."/>
            <person name="Henrissat B."/>
            <person name="Wiebenga A."/>
            <person name="vanKuyk P.A."/>
            <person name="Barry K."/>
            <person name="Lindquist E."/>
            <person name="LaButti K."/>
            <person name="Lapidus A."/>
            <person name="Lucas S."/>
            <person name="Coutinho P."/>
            <person name="Gong Y."/>
            <person name="Samejima M."/>
            <person name="Mahadevan R."/>
            <person name="Abou-Zaid M."/>
            <person name="de Vries R.P."/>
            <person name="Igarashi K."/>
            <person name="Yadav J.S."/>
            <person name="Grigoriev I.V."/>
            <person name="Master E.R."/>
        </authorList>
    </citation>
    <scope>NUCLEOTIDE SEQUENCE [LARGE SCALE GENOMIC DNA]</scope>
    <source>
        <strain evidence="2 3">HHB-10118-sp</strain>
    </source>
</reference>
<proteinExistence type="predicted"/>
<dbReference type="Proteomes" id="UP000008370">
    <property type="component" value="Unassembled WGS sequence"/>
</dbReference>
<accession>K5VX21</accession>
<name>K5VX21_PHACS</name>
<dbReference type="AlphaFoldDB" id="K5VX21"/>
<dbReference type="InParanoid" id="K5VX21"/>
<gene>
    <name evidence="2" type="ORF">PHACADRAFT_177971</name>
</gene>
<dbReference type="EMBL" id="JH930477">
    <property type="protein sequence ID" value="EKM51320.1"/>
    <property type="molecule type" value="Genomic_DNA"/>
</dbReference>
<keyword evidence="3" id="KW-1185">Reference proteome</keyword>
<feature type="compositionally biased region" description="Polar residues" evidence="1">
    <location>
        <begin position="207"/>
        <end position="221"/>
    </location>
</feature>
<protein>
    <submittedName>
        <fullName evidence="2">Uncharacterized protein</fullName>
    </submittedName>
</protein>
<dbReference type="GeneID" id="18909827"/>
<evidence type="ECO:0000256" key="1">
    <source>
        <dbReference type="SAM" id="MobiDB-lite"/>
    </source>
</evidence>
<sequence length="266" mass="28157">MTTATFLGPTPSLPAKVAKAFEIEAGVVAAYYPGWYKAADYFSWAGPFFGALEATSLFQPSASRTVDVTAEKTKNAWVQLLAFGDVFEFCHSLIDDTAWDPIGLASLFKVPVLNPASIDLLGDSDDSFAEPTTPTENDFEPLSAPQFLEAVKARAKAADCSLACVSPSSPATTIFIDGEVIPALTAEDRQLAFKHRVLARAGLSASAPTSVPASDSPSKPLNVSARPFRPSAETAALAVYMSRNPGDAKAAAKLFQMRMRVQACAG</sequence>